<dbReference type="GO" id="GO:0003700">
    <property type="term" value="F:DNA-binding transcription factor activity"/>
    <property type="evidence" value="ECO:0007669"/>
    <property type="project" value="InterPro"/>
</dbReference>
<keyword evidence="7" id="KW-1185">Reference proteome</keyword>
<feature type="domain" description="SIS" evidence="5">
    <location>
        <begin position="108"/>
        <end position="242"/>
    </location>
</feature>
<dbReference type="InterPro" id="IPR001347">
    <property type="entry name" value="SIS_dom"/>
</dbReference>
<evidence type="ECO:0000256" key="2">
    <source>
        <dbReference type="ARBA" id="ARBA00023125"/>
    </source>
</evidence>
<accession>A0A3S0ACY5</accession>
<dbReference type="RefSeq" id="WP_125943759.1">
    <property type="nucleotide sequence ID" value="NZ_PXZH01000005.1"/>
</dbReference>
<dbReference type="PROSITE" id="PS51464">
    <property type="entry name" value="SIS"/>
    <property type="match status" value="1"/>
</dbReference>
<dbReference type="GO" id="GO:0003677">
    <property type="term" value="F:DNA binding"/>
    <property type="evidence" value="ECO:0007669"/>
    <property type="project" value="UniProtKB-KW"/>
</dbReference>
<dbReference type="InterPro" id="IPR035472">
    <property type="entry name" value="RpiR-like_SIS"/>
</dbReference>
<evidence type="ECO:0000259" key="4">
    <source>
        <dbReference type="PROSITE" id="PS51071"/>
    </source>
</evidence>
<proteinExistence type="predicted"/>
<dbReference type="GO" id="GO:0097367">
    <property type="term" value="F:carbohydrate derivative binding"/>
    <property type="evidence" value="ECO:0007669"/>
    <property type="project" value="InterPro"/>
</dbReference>
<dbReference type="PROSITE" id="PS51071">
    <property type="entry name" value="HTH_RPIR"/>
    <property type="match status" value="1"/>
</dbReference>
<dbReference type="PANTHER" id="PTHR30514:SF10">
    <property type="entry name" value="MURR_RPIR FAMILY TRANSCRIPTIONAL REGULATOR"/>
    <property type="match status" value="1"/>
</dbReference>
<dbReference type="InterPro" id="IPR046348">
    <property type="entry name" value="SIS_dom_sf"/>
</dbReference>
<sequence>MNFSKMISENAKYLTRSEQEALQKLFTYRDELNYHHFTITQIAEQLNISSTTLHRMVKKLGFSSFTIFKESYFSKDYFDDNYEITNSEYINGIYYTYHQIESTINDELIDKINQASRVIFYSMGMNAYIAKMFQIKFALAGFHVEQYDDSRYMRVSSRYLQGDEFIIVLSRSGNPPELVEAMLDVNAKQVFSLLITENTASPLSSLATKTILIPKSQDSDINIDTRINYHVALDCLANHIFSRERTNNE</sequence>
<dbReference type="InterPro" id="IPR047640">
    <property type="entry name" value="RpiR-like"/>
</dbReference>
<dbReference type="InterPro" id="IPR009057">
    <property type="entry name" value="Homeodomain-like_sf"/>
</dbReference>
<dbReference type="PANTHER" id="PTHR30514">
    <property type="entry name" value="GLUCOKINASE"/>
    <property type="match status" value="1"/>
</dbReference>
<dbReference type="GO" id="GO:1901135">
    <property type="term" value="P:carbohydrate derivative metabolic process"/>
    <property type="evidence" value="ECO:0007669"/>
    <property type="project" value="InterPro"/>
</dbReference>
<gene>
    <name evidence="6" type="ORF">C7P63_08650</name>
</gene>
<dbReference type="SUPFAM" id="SSF46689">
    <property type="entry name" value="Homeodomain-like"/>
    <property type="match status" value="1"/>
</dbReference>
<dbReference type="AlphaFoldDB" id="A0A3S0ACY5"/>
<keyword evidence="3" id="KW-0804">Transcription</keyword>
<dbReference type="OrthoDB" id="3684496at2"/>
<reference evidence="6 7" key="1">
    <citation type="submission" date="2018-03" db="EMBL/GenBank/DDBJ databases">
        <authorList>
            <person name="Gulvik C.A."/>
        </authorList>
    </citation>
    <scope>NUCLEOTIDE SEQUENCE [LARGE SCALE GENOMIC DNA]</scope>
    <source>
        <strain evidence="6 7">JCM 31581</strain>
    </source>
</reference>
<name>A0A3S0ACY5_9ENTE</name>
<dbReference type="Pfam" id="PF01380">
    <property type="entry name" value="SIS"/>
    <property type="match status" value="1"/>
</dbReference>
<protein>
    <submittedName>
        <fullName evidence="6">MurR/RpiR family transcriptional regulator</fullName>
    </submittedName>
</protein>
<keyword evidence="2" id="KW-0238">DNA-binding</keyword>
<evidence type="ECO:0000256" key="3">
    <source>
        <dbReference type="ARBA" id="ARBA00023163"/>
    </source>
</evidence>
<feature type="domain" description="HTH rpiR-type" evidence="4">
    <location>
        <begin position="1"/>
        <end position="79"/>
    </location>
</feature>
<keyword evidence="1" id="KW-0805">Transcription regulation</keyword>
<dbReference type="EMBL" id="PXZH01000005">
    <property type="protein sequence ID" value="RST88880.1"/>
    <property type="molecule type" value="Genomic_DNA"/>
</dbReference>
<dbReference type="Gene3D" id="3.40.50.10490">
    <property type="entry name" value="Glucose-6-phosphate isomerase like protein, domain 1"/>
    <property type="match status" value="1"/>
</dbReference>
<dbReference type="SUPFAM" id="SSF53697">
    <property type="entry name" value="SIS domain"/>
    <property type="match status" value="1"/>
</dbReference>
<evidence type="ECO:0000313" key="7">
    <source>
        <dbReference type="Proteomes" id="UP000277864"/>
    </source>
</evidence>
<evidence type="ECO:0000259" key="5">
    <source>
        <dbReference type="PROSITE" id="PS51464"/>
    </source>
</evidence>
<dbReference type="InterPro" id="IPR036388">
    <property type="entry name" value="WH-like_DNA-bd_sf"/>
</dbReference>
<organism evidence="6 7">
    <name type="scientific">Vagococcus humatus</name>
    <dbReference type="NCBI Taxonomy" id="1889241"/>
    <lineage>
        <taxon>Bacteria</taxon>
        <taxon>Bacillati</taxon>
        <taxon>Bacillota</taxon>
        <taxon>Bacilli</taxon>
        <taxon>Lactobacillales</taxon>
        <taxon>Enterococcaceae</taxon>
        <taxon>Vagococcus</taxon>
    </lineage>
</organism>
<evidence type="ECO:0000313" key="6">
    <source>
        <dbReference type="EMBL" id="RST88880.1"/>
    </source>
</evidence>
<dbReference type="Gene3D" id="1.10.10.10">
    <property type="entry name" value="Winged helix-like DNA-binding domain superfamily/Winged helix DNA-binding domain"/>
    <property type="match status" value="1"/>
</dbReference>
<evidence type="ECO:0000256" key="1">
    <source>
        <dbReference type="ARBA" id="ARBA00023015"/>
    </source>
</evidence>
<dbReference type="CDD" id="cd05013">
    <property type="entry name" value="SIS_RpiR"/>
    <property type="match status" value="1"/>
</dbReference>
<dbReference type="Proteomes" id="UP000277864">
    <property type="component" value="Unassembled WGS sequence"/>
</dbReference>
<dbReference type="Pfam" id="PF01418">
    <property type="entry name" value="HTH_6"/>
    <property type="match status" value="1"/>
</dbReference>
<comment type="caution">
    <text evidence="6">The sequence shown here is derived from an EMBL/GenBank/DDBJ whole genome shotgun (WGS) entry which is preliminary data.</text>
</comment>
<dbReference type="InterPro" id="IPR000281">
    <property type="entry name" value="HTH_RpiR"/>
</dbReference>